<dbReference type="EMBL" id="KV428051">
    <property type="protein sequence ID" value="KZT39143.1"/>
    <property type="molecule type" value="Genomic_DNA"/>
</dbReference>
<feature type="region of interest" description="Disordered" evidence="1">
    <location>
        <begin position="350"/>
        <end position="387"/>
    </location>
</feature>
<feature type="compositionally biased region" description="Low complexity" evidence="1">
    <location>
        <begin position="468"/>
        <end position="480"/>
    </location>
</feature>
<feature type="compositionally biased region" description="Polar residues" evidence="1">
    <location>
        <begin position="257"/>
        <end position="282"/>
    </location>
</feature>
<dbReference type="AlphaFoldDB" id="A0A166E2G2"/>
<dbReference type="InterPro" id="IPR036871">
    <property type="entry name" value="PX_dom_sf"/>
</dbReference>
<feature type="compositionally biased region" description="Polar residues" evidence="1">
    <location>
        <begin position="293"/>
        <end position="304"/>
    </location>
</feature>
<feature type="region of interest" description="Disordered" evidence="1">
    <location>
        <begin position="257"/>
        <end position="312"/>
    </location>
</feature>
<dbReference type="OrthoDB" id="3244370at2759"/>
<organism evidence="2 3">
    <name type="scientific">Sistotremastrum suecicum HHB10207 ss-3</name>
    <dbReference type="NCBI Taxonomy" id="1314776"/>
    <lineage>
        <taxon>Eukaryota</taxon>
        <taxon>Fungi</taxon>
        <taxon>Dikarya</taxon>
        <taxon>Basidiomycota</taxon>
        <taxon>Agaricomycotina</taxon>
        <taxon>Agaricomycetes</taxon>
        <taxon>Sistotremastrales</taxon>
        <taxon>Sistotremastraceae</taxon>
        <taxon>Sistotremastrum</taxon>
    </lineage>
</organism>
<evidence type="ECO:0000256" key="1">
    <source>
        <dbReference type="SAM" id="MobiDB-lite"/>
    </source>
</evidence>
<dbReference type="Gene3D" id="3.30.1520.10">
    <property type="entry name" value="Phox-like domain"/>
    <property type="match status" value="1"/>
</dbReference>
<accession>A0A166E2G2</accession>
<dbReference type="SUPFAM" id="SSF54277">
    <property type="entry name" value="CAD &amp; PB1 domains"/>
    <property type="match status" value="1"/>
</dbReference>
<dbReference type="Proteomes" id="UP000076798">
    <property type="component" value="Unassembled WGS sequence"/>
</dbReference>
<protein>
    <recommendedName>
        <fullName evidence="4">PX domain-containing protein</fullName>
    </recommendedName>
</protein>
<evidence type="ECO:0008006" key="4">
    <source>
        <dbReference type="Google" id="ProtNLM"/>
    </source>
</evidence>
<feature type="region of interest" description="Disordered" evidence="1">
    <location>
        <begin position="465"/>
        <end position="515"/>
    </location>
</feature>
<feature type="region of interest" description="Disordered" evidence="1">
    <location>
        <begin position="530"/>
        <end position="575"/>
    </location>
</feature>
<reference evidence="2 3" key="1">
    <citation type="journal article" date="2016" name="Mol. Biol. Evol.">
        <title>Comparative Genomics of Early-Diverging Mushroom-Forming Fungi Provides Insights into the Origins of Lignocellulose Decay Capabilities.</title>
        <authorList>
            <person name="Nagy L.G."/>
            <person name="Riley R."/>
            <person name="Tritt A."/>
            <person name="Adam C."/>
            <person name="Daum C."/>
            <person name="Floudas D."/>
            <person name="Sun H."/>
            <person name="Yadav J.S."/>
            <person name="Pangilinan J."/>
            <person name="Larsson K.H."/>
            <person name="Matsuura K."/>
            <person name="Barry K."/>
            <person name="Labutti K."/>
            <person name="Kuo R."/>
            <person name="Ohm R.A."/>
            <person name="Bhattacharya S.S."/>
            <person name="Shirouzu T."/>
            <person name="Yoshinaga Y."/>
            <person name="Martin F.M."/>
            <person name="Grigoriev I.V."/>
            <person name="Hibbett D.S."/>
        </authorList>
    </citation>
    <scope>NUCLEOTIDE SEQUENCE [LARGE SCALE GENOMIC DNA]</scope>
    <source>
        <strain evidence="2 3">HHB10207 ss-3</strain>
    </source>
</reference>
<feature type="region of interest" description="Disordered" evidence="1">
    <location>
        <begin position="731"/>
        <end position="753"/>
    </location>
</feature>
<evidence type="ECO:0000313" key="3">
    <source>
        <dbReference type="Proteomes" id="UP000076798"/>
    </source>
</evidence>
<evidence type="ECO:0000313" key="2">
    <source>
        <dbReference type="EMBL" id="KZT39143.1"/>
    </source>
</evidence>
<keyword evidence="3" id="KW-1185">Reference proteome</keyword>
<dbReference type="GO" id="GO:0035091">
    <property type="term" value="F:phosphatidylinositol binding"/>
    <property type="evidence" value="ECO:0007669"/>
    <property type="project" value="InterPro"/>
</dbReference>
<proteinExistence type="predicted"/>
<sequence>MDGGIIMLGVDGPPSSMAFKRAVLKYPPREFSLDVLPPAKHGSAYSYGLRVSPIKSDTATINSGHSWSHDYEIWRRWEDCLNFQEILEQEYAEMSKEKRRGLASGKGIKKGGVYQRSDFASSWDSLPPGPDPSSVARDIHAYLPRLSKKGSIFRINQATIAQRGKEFEALIKALWDSDPPTLVKELRQSSTVRDFFGFWRRDSDRLKRSGIAAPTSPSLYSTVSVSAFSLVPTSPTSADGVAPMLLKLKSDDNMSITSRDSNNTITPNPLATLSPSGSSFSYSRKRESDDSTLESGSLPLTPNSPVEGFGGSDPSLKFVLDSSDIEFEEPAELTSTFTHRSADFLRYQHQQRAATNPSADAQHGLPSPVAASAPRPPRRGAPPALTVNNRSVRILPASGLASPVEEDEAIYLPHFDWPTPPASLGTPPPPGPPRSVLLANSRRSPLSATTFDSSPQSAVFSEAETDISSATSLQASSASSLYERKRAKSLVNPRSSNRSDGPSRKASVQFEKEPVPSIRDSIASLTSIYTQSSAQAGPPRHVRGGSGDLRRSLSSGSRRHAESIHGRTYDPSMAEEESLHDSLDFIDSYLEDESAQLFDSLNLHEGNWDARRRTILHDEPARPESMIGGRDSINFSLPSPHRYSSFGSFRGSMGPLPQSPNSVVSEHSAESPLEATNLSPTFVVKAIFQDSIIVLKVDRTISLHDLRHRIHEKFSKQEDIPLSETLVLGYVSPSPASPEKRSSGGRPRSNSDAASFISSVSTLDIGRVEFVTEEEQWQNIKATGGAKMTIRIFDSLSDIAG</sequence>
<feature type="compositionally biased region" description="Polar residues" evidence="1">
    <location>
        <begin position="350"/>
        <end position="359"/>
    </location>
</feature>
<dbReference type="STRING" id="1314776.A0A166E2G2"/>
<feature type="compositionally biased region" description="Basic and acidic residues" evidence="1">
    <location>
        <begin position="559"/>
        <end position="568"/>
    </location>
</feature>
<gene>
    <name evidence="2" type="ORF">SISSUDRAFT_672952</name>
</gene>
<name>A0A166E2G2_9AGAM</name>